<evidence type="ECO:0008006" key="4">
    <source>
        <dbReference type="Google" id="ProtNLM"/>
    </source>
</evidence>
<reference evidence="2" key="1">
    <citation type="submission" date="2021-12" db="EMBL/GenBank/DDBJ databases">
        <authorList>
            <person name="Rodrigo-Torres L."/>
            <person name="Arahal R. D."/>
            <person name="Lucena T."/>
        </authorList>
    </citation>
    <scope>NUCLEOTIDE SEQUENCE</scope>
    <source>
        <strain evidence="2">CECT 8858</strain>
    </source>
</reference>
<feature type="signal peptide" evidence="1">
    <location>
        <begin position="1"/>
        <end position="19"/>
    </location>
</feature>
<gene>
    <name evidence="2" type="ORF">EMA8858_01143</name>
</gene>
<dbReference type="RefSeq" id="WP_238805295.1">
    <property type="nucleotide sequence ID" value="NZ_CAKLPY010000001.1"/>
</dbReference>
<comment type="caution">
    <text evidence="2">The sequence shown here is derived from an EMBL/GenBank/DDBJ whole genome shotgun (WGS) entry which is preliminary data.</text>
</comment>
<proteinExistence type="predicted"/>
<dbReference type="InterPro" id="IPR011486">
    <property type="entry name" value="BBP2"/>
</dbReference>
<feature type="chain" id="PRO_5045514909" description="Porin" evidence="1">
    <location>
        <begin position="20"/>
        <end position="376"/>
    </location>
</feature>
<dbReference type="Pfam" id="PF07642">
    <property type="entry name" value="BBP2"/>
    <property type="match status" value="1"/>
</dbReference>
<protein>
    <recommendedName>
        <fullName evidence="4">Porin</fullName>
    </recommendedName>
</protein>
<dbReference type="Proteomes" id="UP000837932">
    <property type="component" value="Unassembled WGS sequence"/>
</dbReference>
<evidence type="ECO:0000256" key="1">
    <source>
        <dbReference type="SAM" id="SignalP"/>
    </source>
</evidence>
<keyword evidence="1" id="KW-0732">Signal</keyword>
<evidence type="ECO:0000313" key="2">
    <source>
        <dbReference type="EMBL" id="CAH0995023.1"/>
    </source>
</evidence>
<sequence length="376" mass="40916">MRKTIFTVLSLFAAANTFAQDATTKPEEEKKSPFTFSGYVDTYFFGNLNAPKSKSNLGASGYERAFDQKVGQFQVGLAQTKMTYSTDKVDGVIDLTFGNHGDLGNYGNALGRVLVGGKEATGTALAIKQAYLTWKATDKLSITAGQWGTHIGYEVIDAPINYNYSLSNLFNNGPFYHTGIKATVATSGKSSLTFGLVNGVDSKDDNNSKLGTMAQFYVSPASGWNVYLNWIGSDEGVGAKSYYSLFDLTTSYQITEKFLLGVNAAYGSQDKLNWGGAAVYAQASLTDKFGLGIRYEYFDNKSGIRALKNREGNGTSVNSFTLTGNVIISDNLLFKPEFRLDSYAKSKVGMAQFEDKDGNYTKDSQSTFGGVLIFKF</sequence>
<dbReference type="EMBL" id="CAKLPY010000001">
    <property type="protein sequence ID" value="CAH0995023.1"/>
    <property type="molecule type" value="Genomic_DNA"/>
</dbReference>
<organism evidence="2 3">
    <name type="scientific">Emticicia aquatica</name>
    <dbReference type="NCBI Taxonomy" id="1681835"/>
    <lineage>
        <taxon>Bacteria</taxon>
        <taxon>Pseudomonadati</taxon>
        <taxon>Bacteroidota</taxon>
        <taxon>Cytophagia</taxon>
        <taxon>Cytophagales</taxon>
        <taxon>Leadbetterellaceae</taxon>
        <taxon>Emticicia</taxon>
    </lineage>
</organism>
<evidence type="ECO:0000313" key="3">
    <source>
        <dbReference type="Proteomes" id="UP000837932"/>
    </source>
</evidence>
<dbReference type="SUPFAM" id="SSF56935">
    <property type="entry name" value="Porins"/>
    <property type="match status" value="1"/>
</dbReference>
<dbReference type="Gene3D" id="2.40.160.10">
    <property type="entry name" value="Porin"/>
    <property type="match status" value="1"/>
</dbReference>
<name>A0ABN8EQ66_9BACT</name>
<dbReference type="InterPro" id="IPR023614">
    <property type="entry name" value="Porin_dom_sf"/>
</dbReference>
<accession>A0ABN8EQ66</accession>
<keyword evidence="3" id="KW-1185">Reference proteome</keyword>